<accession>A0ABX7B553</accession>
<proteinExistence type="predicted"/>
<dbReference type="EMBL" id="CP067420">
    <property type="protein sequence ID" value="QQP89489.1"/>
    <property type="molecule type" value="Genomic_DNA"/>
</dbReference>
<name>A0ABX7B553_9PROT</name>
<sequence length="142" mass="15585">MIRKQHGLRGRIMVKQGHLIESGRQAVRLKPLLAAALLLFRLLLPLLPVASAEAGHEHRHTAHETQPSNSQPSGNRDGADGHHEVCHFCRFQEALLPPPSSVPVIARTLAPTEAPWSMVARDWVPSLDFLIIAQARAPPQSS</sequence>
<feature type="region of interest" description="Disordered" evidence="1">
    <location>
        <begin position="55"/>
        <end position="81"/>
    </location>
</feature>
<protein>
    <submittedName>
        <fullName evidence="2">DUF2946 family protein</fullName>
    </submittedName>
</protein>
<reference evidence="2" key="1">
    <citation type="submission" date="2021-02" db="EMBL/GenBank/DDBJ databases">
        <title>Skermanella TT6 skin isolate.</title>
        <authorList>
            <person name="Lee K."/>
            <person name="Ganzorig M."/>
        </authorList>
    </citation>
    <scope>NUCLEOTIDE SEQUENCE</scope>
    <source>
        <strain evidence="2">TT6</strain>
    </source>
</reference>
<dbReference type="Pfam" id="PF11162">
    <property type="entry name" value="DUF2946"/>
    <property type="match status" value="1"/>
</dbReference>
<evidence type="ECO:0000256" key="1">
    <source>
        <dbReference type="SAM" id="MobiDB-lite"/>
    </source>
</evidence>
<evidence type="ECO:0000313" key="2">
    <source>
        <dbReference type="EMBL" id="QQP89489.1"/>
    </source>
</evidence>
<feature type="compositionally biased region" description="Polar residues" evidence="1">
    <location>
        <begin position="64"/>
        <end position="74"/>
    </location>
</feature>
<dbReference type="RefSeq" id="WP_201075770.1">
    <property type="nucleotide sequence ID" value="NZ_CP067420.1"/>
</dbReference>
<evidence type="ECO:0000313" key="3">
    <source>
        <dbReference type="Proteomes" id="UP000595197"/>
    </source>
</evidence>
<gene>
    <name evidence="2" type="ORF">IGS68_26550</name>
</gene>
<keyword evidence="3" id="KW-1185">Reference proteome</keyword>
<dbReference type="Proteomes" id="UP000595197">
    <property type="component" value="Chromosome"/>
</dbReference>
<organism evidence="2 3">
    <name type="scientific">Skermanella cutis</name>
    <dbReference type="NCBI Taxonomy" id="2775420"/>
    <lineage>
        <taxon>Bacteria</taxon>
        <taxon>Pseudomonadati</taxon>
        <taxon>Pseudomonadota</taxon>
        <taxon>Alphaproteobacteria</taxon>
        <taxon>Rhodospirillales</taxon>
        <taxon>Azospirillaceae</taxon>
        <taxon>Skermanella</taxon>
    </lineage>
</organism>
<dbReference type="InterPro" id="IPR021333">
    <property type="entry name" value="DUF2946"/>
</dbReference>